<evidence type="ECO:0000256" key="1">
    <source>
        <dbReference type="ARBA" id="ARBA00022741"/>
    </source>
</evidence>
<evidence type="ECO:0000259" key="3">
    <source>
        <dbReference type="Pfam" id="PF07683"/>
    </source>
</evidence>
<dbReference type="EMBL" id="BMZG01000014">
    <property type="protein sequence ID" value="GHA79255.1"/>
    <property type="molecule type" value="Genomic_DNA"/>
</dbReference>
<gene>
    <name evidence="4" type="ORF">GCM10009007_20380</name>
</gene>
<accession>A0A8J3G0G8</accession>
<evidence type="ECO:0000256" key="2">
    <source>
        <dbReference type="ARBA" id="ARBA00023186"/>
    </source>
</evidence>
<dbReference type="AlphaFoldDB" id="A0A8J3G0G8"/>
<dbReference type="InterPro" id="IPR011629">
    <property type="entry name" value="CobW-like_C"/>
</dbReference>
<dbReference type="GO" id="GO:0000166">
    <property type="term" value="F:nucleotide binding"/>
    <property type="evidence" value="ECO:0007669"/>
    <property type="project" value="UniProtKB-KW"/>
</dbReference>
<comment type="caution">
    <text evidence="4">The sequence shown here is derived from an EMBL/GenBank/DDBJ whole genome shotgun (WGS) entry which is preliminary data.</text>
</comment>
<reference evidence="4" key="2">
    <citation type="submission" date="2020-09" db="EMBL/GenBank/DDBJ databases">
        <authorList>
            <person name="Sun Q."/>
            <person name="Kim S."/>
        </authorList>
    </citation>
    <scope>NUCLEOTIDE SEQUENCE</scope>
    <source>
        <strain evidence="4">KCTC 32501</strain>
    </source>
</reference>
<proteinExistence type="predicted"/>
<dbReference type="Pfam" id="PF07683">
    <property type="entry name" value="CobW_C"/>
    <property type="match status" value="1"/>
</dbReference>
<dbReference type="SUPFAM" id="SSF90002">
    <property type="entry name" value="Hypothetical protein YjiA, C-terminal domain"/>
    <property type="match status" value="1"/>
</dbReference>
<organism evidence="4 5">
    <name type="scientific">Formosimonas limnophila</name>
    <dbReference type="NCBI Taxonomy" id="1384487"/>
    <lineage>
        <taxon>Bacteria</taxon>
        <taxon>Pseudomonadati</taxon>
        <taxon>Pseudomonadota</taxon>
        <taxon>Betaproteobacteria</taxon>
        <taxon>Burkholderiales</taxon>
        <taxon>Burkholderiaceae</taxon>
        <taxon>Formosimonas</taxon>
    </lineage>
</organism>
<sequence length="307" mass="35159">MKTPLSVALWFENQNDIDFNPRIPMWARQLAQAHMDQTIRVVAHEHTAYARGGLSCHVMKGEVVYDDDVDNQVTLRVTNAQATSAQKLIFILPARASVALWVQRMLMDLPSHGAKFDEVLMLMQLDRLWDNLPDGLARERMLFADRVLSFDGDVYKPDFVPYMRAVNPLAVWIDDGFSQDADLLLPIHAYASDAPQWRQPIKKADSDAWGTRKVVYLSFELQLDGEKLRHVLDDWRAQYANQLLRLQAMICLKSEPSPLYVQSICHLWAVDLVGFWQGIDAPKTQFWLWGHDLPVAQMRAQIEACTA</sequence>
<evidence type="ECO:0000313" key="4">
    <source>
        <dbReference type="EMBL" id="GHA79255.1"/>
    </source>
</evidence>
<evidence type="ECO:0000313" key="5">
    <source>
        <dbReference type="Proteomes" id="UP000614287"/>
    </source>
</evidence>
<dbReference type="InterPro" id="IPR036627">
    <property type="entry name" value="CobW-likC_sf"/>
</dbReference>
<dbReference type="Proteomes" id="UP000614287">
    <property type="component" value="Unassembled WGS sequence"/>
</dbReference>
<dbReference type="RefSeq" id="WP_189493864.1">
    <property type="nucleotide sequence ID" value="NZ_BMZG01000014.1"/>
</dbReference>
<dbReference type="Gene3D" id="3.30.1220.10">
    <property type="entry name" value="CobW-like, C-terminal domain"/>
    <property type="match status" value="1"/>
</dbReference>
<keyword evidence="2" id="KW-0143">Chaperone</keyword>
<feature type="domain" description="CobW C-terminal" evidence="3">
    <location>
        <begin position="217"/>
        <end position="305"/>
    </location>
</feature>
<name>A0A8J3G0G8_9BURK</name>
<protein>
    <recommendedName>
        <fullName evidence="3">CobW C-terminal domain-containing protein</fullName>
    </recommendedName>
</protein>
<reference evidence="4" key="1">
    <citation type="journal article" date="2014" name="Int. J. Syst. Evol. Microbiol.">
        <title>Complete genome sequence of Corynebacterium casei LMG S-19264T (=DSM 44701T), isolated from a smear-ripened cheese.</title>
        <authorList>
            <consortium name="US DOE Joint Genome Institute (JGI-PGF)"/>
            <person name="Walter F."/>
            <person name="Albersmeier A."/>
            <person name="Kalinowski J."/>
            <person name="Ruckert C."/>
        </authorList>
    </citation>
    <scope>NUCLEOTIDE SEQUENCE</scope>
    <source>
        <strain evidence="4">KCTC 32501</strain>
    </source>
</reference>
<keyword evidence="5" id="KW-1185">Reference proteome</keyword>
<keyword evidence="1" id="KW-0547">Nucleotide-binding</keyword>